<evidence type="ECO:0000259" key="2">
    <source>
        <dbReference type="Pfam" id="PF01936"/>
    </source>
</evidence>
<accession>A0ABQ8EXD7</accession>
<reference evidence="3 4" key="1">
    <citation type="submission" date="2021-02" db="EMBL/GenBank/DDBJ databases">
        <title>Variation within the Batrachochytrium salamandrivorans European outbreak.</title>
        <authorList>
            <person name="Kelly M."/>
            <person name="Pasmans F."/>
            <person name="Shea T.P."/>
            <person name="Munoz J.F."/>
            <person name="Carranza S."/>
            <person name="Cuomo C.A."/>
            <person name="Martel A."/>
        </authorList>
    </citation>
    <scope>NUCLEOTIDE SEQUENCE [LARGE SCALE GENOMIC DNA]</scope>
    <source>
        <strain evidence="3 4">AMFP18/2</strain>
    </source>
</reference>
<dbReference type="PANTHER" id="PTHR14379">
    <property type="entry name" value="LIMKAIN B LKAP"/>
    <property type="match status" value="1"/>
</dbReference>
<feature type="compositionally biased region" description="Polar residues" evidence="1">
    <location>
        <begin position="269"/>
        <end position="286"/>
    </location>
</feature>
<evidence type="ECO:0000313" key="3">
    <source>
        <dbReference type="EMBL" id="KAH6587701.1"/>
    </source>
</evidence>
<dbReference type="EMBL" id="JAFCIX010000555">
    <property type="protein sequence ID" value="KAH6587701.1"/>
    <property type="molecule type" value="Genomic_DNA"/>
</dbReference>
<feature type="region of interest" description="Disordered" evidence="1">
    <location>
        <begin position="268"/>
        <end position="340"/>
    </location>
</feature>
<feature type="region of interest" description="Disordered" evidence="1">
    <location>
        <begin position="163"/>
        <end position="211"/>
    </location>
</feature>
<feature type="compositionally biased region" description="Polar residues" evidence="1">
    <location>
        <begin position="374"/>
        <end position="386"/>
    </location>
</feature>
<comment type="caution">
    <text evidence="3">The sequence shown here is derived from an EMBL/GenBank/DDBJ whole genome shotgun (WGS) entry which is preliminary data.</text>
</comment>
<proteinExistence type="predicted"/>
<organism evidence="3 4">
    <name type="scientific">Batrachochytrium salamandrivorans</name>
    <dbReference type="NCBI Taxonomy" id="1357716"/>
    <lineage>
        <taxon>Eukaryota</taxon>
        <taxon>Fungi</taxon>
        <taxon>Fungi incertae sedis</taxon>
        <taxon>Chytridiomycota</taxon>
        <taxon>Chytridiomycota incertae sedis</taxon>
        <taxon>Chytridiomycetes</taxon>
        <taxon>Rhizophydiales</taxon>
        <taxon>Rhizophydiales incertae sedis</taxon>
        <taxon>Batrachochytrium</taxon>
    </lineage>
</organism>
<sequence>MDVFWDIENMAVPNGIRGFDLIYKLKESVRPTKVRRILAVGNVSRIQESQRVDLQNAGVELHDCASPKPSASDMTIVVEMLKFVYFNPPPAPICLLSSDSDFSKVLNFLSSVSYEVVVIHSSNVSSALLQAASRTITWESIVSTLPRSNSAVSRSYVQPISRVSVSPPKIRHPRSKETAPSPASHRRPYQHSHPCTPAKPHHKSKPPHVKEGTELKNSAIDVHTSSATYTSNTINPVAIKTDGMSFSKLIYPPLPPSKLYTEHAGVSALHSSTPSTPIRSTGSAGSSLDKEPKKHTTSMTASNILRKSRRPINPQGNNNTNDRKHKSSSRSSKNGSNAISKDSYAYNMDIFDEMDSFAHAMSNSSLGTLKDSSDSTSTESVQTQASPHAHHNG</sequence>
<feature type="region of interest" description="Disordered" evidence="1">
    <location>
        <begin position="364"/>
        <end position="393"/>
    </location>
</feature>
<evidence type="ECO:0000313" key="4">
    <source>
        <dbReference type="Proteomes" id="UP001648503"/>
    </source>
</evidence>
<dbReference type="InterPro" id="IPR024768">
    <property type="entry name" value="Marf1"/>
</dbReference>
<dbReference type="Proteomes" id="UP001648503">
    <property type="component" value="Unassembled WGS sequence"/>
</dbReference>
<dbReference type="Gene3D" id="3.40.50.1010">
    <property type="entry name" value="5'-nuclease"/>
    <property type="match status" value="1"/>
</dbReference>
<dbReference type="Pfam" id="PF01936">
    <property type="entry name" value="NYN"/>
    <property type="match status" value="1"/>
</dbReference>
<feature type="domain" description="NYN" evidence="2">
    <location>
        <begin position="3"/>
        <end position="137"/>
    </location>
</feature>
<keyword evidence="4" id="KW-1185">Reference proteome</keyword>
<gene>
    <name evidence="3" type="ORF">BASA50_011305</name>
</gene>
<protein>
    <recommendedName>
        <fullName evidence="2">NYN domain-containing protein</fullName>
    </recommendedName>
</protein>
<evidence type="ECO:0000256" key="1">
    <source>
        <dbReference type="SAM" id="MobiDB-lite"/>
    </source>
</evidence>
<dbReference type="PANTHER" id="PTHR14379:SF3">
    <property type="entry name" value="MEIOSIS REGULATOR AND MRNA STABILITY FACTOR 1"/>
    <property type="match status" value="1"/>
</dbReference>
<dbReference type="CDD" id="cd10910">
    <property type="entry name" value="PIN_limkain_b1_N_like"/>
    <property type="match status" value="1"/>
</dbReference>
<name>A0ABQ8EXD7_9FUNG</name>
<dbReference type="InterPro" id="IPR021139">
    <property type="entry name" value="NYN"/>
</dbReference>